<name>A0ABW0W9L2_STRNO</name>
<proteinExistence type="predicted"/>
<dbReference type="EMBL" id="JBHSOE010000003">
    <property type="protein sequence ID" value="MFC5654515.1"/>
    <property type="molecule type" value="Genomic_DNA"/>
</dbReference>
<evidence type="ECO:0000313" key="1">
    <source>
        <dbReference type="EMBL" id="MFC5654515.1"/>
    </source>
</evidence>
<comment type="caution">
    <text evidence="1">The sequence shown here is derived from an EMBL/GenBank/DDBJ whole genome shotgun (WGS) entry which is preliminary data.</text>
</comment>
<gene>
    <name evidence="1" type="ORF">ACFP3J_03275</name>
</gene>
<organism evidence="1 2">
    <name type="scientific">Streptomyces nogalater</name>
    <dbReference type="NCBI Taxonomy" id="38314"/>
    <lineage>
        <taxon>Bacteria</taxon>
        <taxon>Bacillati</taxon>
        <taxon>Actinomycetota</taxon>
        <taxon>Actinomycetes</taxon>
        <taxon>Kitasatosporales</taxon>
        <taxon>Streptomycetaceae</taxon>
        <taxon>Streptomyces</taxon>
    </lineage>
</organism>
<dbReference type="Proteomes" id="UP001596065">
    <property type="component" value="Unassembled WGS sequence"/>
</dbReference>
<sequence>MQSIDRDSRQYVQAHVDVTVAGQPYNPTTDPVDFAFAPIGARPTTWYPGGWDGTAAIPGSNAYRAHVLIGPGSTGPTLAPGRYAVWLRITDDPEQPVINIGQLFVT</sequence>
<keyword evidence="2" id="KW-1185">Reference proteome</keyword>
<reference evidence="2" key="1">
    <citation type="journal article" date="2019" name="Int. J. Syst. Evol. Microbiol.">
        <title>The Global Catalogue of Microorganisms (GCM) 10K type strain sequencing project: providing services to taxonomists for standard genome sequencing and annotation.</title>
        <authorList>
            <consortium name="The Broad Institute Genomics Platform"/>
            <consortium name="The Broad Institute Genome Sequencing Center for Infectious Disease"/>
            <person name="Wu L."/>
            <person name="Ma J."/>
        </authorList>
    </citation>
    <scope>NUCLEOTIDE SEQUENCE [LARGE SCALE GENOMIC DNA]</scope>
    <source>
        <strain evidence="2">KCTC 5701</strain>
    </source>
</reference>
<evidence type="ECO:0000313" key="2">
    <source>
        <dbReference type="Proteomes" id="UP001596065"/>
    </source>
</evidence>
<protein>
    <submittedName>
        <fullName evidence="1">Uncharacterized protein</fullName>
    </submittedName>
</protein>
<accession>A0ABW0W9L2</accession>
<dbReference type="RefSeq" id="WP_344347285.1">
    <property type="nucleotide sequence ID" value="NZ_BAAASM010000009.1"/>
</dbReference>